<gene>
    <name evidence="13" type="ORF">ACFFQA_13655</name>
</gene>
<dbReference type="InterPro" id="IPR050482">
    <property type="entry name" value="Sensor_HK_TwoCompSys"/>
</dbReference>
<feature type="transmembrane region" description="Helical" evidence="9">
    <location>
        <begin position="42"/>
        <end position="60"/>
    </location>
</feature>
<dbReference type="Proteomes" id="UP001589693">
    <property type="component" value="Unassembled WGS sequence"/>
</dbReference>
<evidence type="ECO:0000256" key="1">
    <source>
        <dbReference type="ARBA" id="ARBA00000085"/>
    </source>
</evidence>
<keyword evidence="4" id="KW-0808">Transferase</keyword>
<dbReference type="RefSeq" id="WP_377852191.1">
    <property type="nucleotide sequence ID" value="NZ_JBHLZU010000010.1"/>
</dbReference>
<protein>
    <recommendedName>
        <fullName evidence="2">histidine kinase</fullName>
        <ecNumber evidence="2">2.7.13.3</ecNumber>
    </recommendedName>
</protein>
<comment type="catalytic activity">
    <reaction evidence="1">
        <text>ATP + protein L-histidine = ADP + protein N-phospho-L-histidine.</text>
        <dbReference type="EC" id="2.7.13.3"/>
    </reaction>
</comment>
<evidence type="ECO:0000259" key="11">
    <source>
        <dbReference type="Pfam" id="PF07730"/>
    </source>
</evidence>
<keyword evidence="9" id="KW-0812">Transmembrane</keyword>
<keyword evidence="9" id="KW-1133">Transmembrane helix</keyword>
<evidence type="ECO:0000256" key="3">
    <source>
        <dbReference type="ARBA" id="ARBA00022553"/>
    </source>
</evidence>
<dbReference type="GO" id="GO:0016301">
    <property type="term" value="F:kinase activity"/>
    <property type="evidence" value="ECO:0007669"/>
    <property type="project" value="UniProtKB-KW"/>
</dbReference>
<dbReference type="InterPro" id="IPR036890">
    <property type="entry name" value="HATPase_C_sf"/>
</dbReference>
<evidence type="ECO:0000256" key="5">
    <source>
        <dbReference type="ARBA" id="ARBA00022741"/>
    </source>
</evidence>
<keyword evidence="3" id="KW-0597">Phosphoprotein</keyword>
<keyword evidence="7" id="KW-0067">ATP-binding</keyword>
<proteinExistence type="predicted"/>
<dbReference type="PANTHER" id="PTHR24421:SF10">
    <property type="entry name" value="NITRATE_NITRITE SENSOR PROTEIN NARQ"/>
    <property type="match status" value="1"/>
</dbReference>
<evidence type="ECO:0000259" key="12">
    <source>
        <dbReference type="Pfam" id="PF23539"/>
    </source>
</evidence>
<dbReference type="Pfam" id="PF23539">
    <property type="entry name" value="DUF7134"/>
    <property type="match status" value="1"/>
</dbReference>
<keyword evidence="14" id="KW-1185">Reference proteome</keyword>
<feature type="transmembrane region" description="Helical" evidence="9">
    <location>
        <begin position="109"/>
        <end position="130"/>
    </location>
</feature>
<evidence type="ECO:0000256" key="8">
    <source>
        <dbReference type="ARBA" id="ARBA00023012"/>
    </source>
</evidence>
<dbReference type="Gene3D" id="3.30.565.10">
    <property type="entry name" value="Histidine kinase-like ATPase, C-terminal domain"/>
    <property type="match status" value="1"/>
</dbReference>
<dbReference type="EC" id="2.7.13.3" evidence="2"/>
<keyword evidence="5" id="KW-0547">Nucleotide-binding</keyword>
<evidence type="ECO:0000256" key="2">
    <source>
        <dbReference type="ARBA" id="ARBA00012438"/>
    </source>
</evidence>
<dbReference type="CDD" id="cd16917">
    <property type="entry name" value="HATPase_UhpB-NarQ-NarX-like"/>
    <property type="match status" value="1"/>
</dbReference>
<dbReference type="Pfam" id="PF02518">
    <property type="entry name" value="HATPase_c"/>
    <property type="match status" value="1"/>
</dbReference>
<accession>A0ABV5ZVR0</accession>
<evidence type="ECO:0000259" key="10">
    <source>
        <dbReference type="Pfam" id="PF02518"/>
    </source>
</evidence>
<evidence type="ECO:0000256" key="4">
    <source>
        <dbReference type="ARBA" id="ARBA00022679"/>
    </source>
</evidence>
<evidence type="ECO:0000313" key="13">
    <source>
        <dbReference type="EMBL" id="MFB9904982.1"/>
    </source>
</evidence>
<feature type="domain" description="Histidine kinase/HSP90-like ATPase" evidence="10">
    <location>
        <begin position="277"/>
        <end position="364"/>
    </location>
</feature>
<dbReference type="InterPro" id="IPR055558">
    <property type="entry name" value="DUF7134"/>
</dbReference>
<feature type="transmembrane region" description="Helical" evidence="9">
    <location>
        <begin position="12"/>
        <end position="36"/>
    </location>
</feature>
<dbReference type="SUPFAM" id="SSF55874">
    <property type="entry name" value="ATPase domain of HSP90 chaperone/DNA topoisomerase II/histidine kinase"/>
    <property type="match status" value="1"/>
</dbReference>
<evidence type="ECO:0000256" key="9">
    <source>
        <dbReference type="SAM" id="Phobius"/>
    </source>
</evidence>
<feature type="domain" description="DUF7134" evidence="12">
    <location>
        <begin position="15"/>
        <end position="154"/>
    </location>
</feature>
<evidence type="ECO:0000313" key="14">
    <source>
        <dbReference type="Proteomes" id="UP001589693"/>
    </source>
</evidence>
<reference evidence="13 14" key="1">
    <citation type="submission" date="2024-09" db="EMBL/GenBank/DDBJ databases">
        <authorList>
            <person name="Sun Q."/>
            <person name="Mori K."/>
        </authorList>
    </citation>
    <scope>NUCLEOTIDE SEQUENCE [LARGE SCALE GENOMIC DNA]</scope>
    <source>
        <strain evidence="13 14">TBRC 7907</strain>
    </source>
</reference>
<dbReference type="PANTHER" id="PTHR24421">
    <property type="entry name" value="NITRATE/NITRITE SENSOR PROTEIN NARX-RELATED"/>
    <property type="match status" value="1"/>
</dbReference>
<sequence>MRIPLSRRLRPGQLLALDVVAAVAVSAGALANLLAGVWGAELSRWLTVPVAVAFGLPLALRRRWPVVAVATGLILSVPAASVGVGWLPALVLGPVLYSAATTMTQWKSLVALALATTASVVGGLLGAGALTYELATVSWMGAGWALGRIARERREHHARSTDQSVLQAVTEERLRIARELHDVVAHSMSLIAIKAGVANHVTDTRPEEARDAMRVIEDTSRGALLEMRRVLGVLRGDAADLGPAPGVAGLPELVGRAGARTDLDIRGSADPPAGVGLAVYRIVQEALTNVAKHAGDVPCRVTVDLAEDLARVEVVNEGDGPADESPPGNGLVGMRERVMAHGGTFSAGPRPEGGFEVRALLPYRRGETT</sequence>
<keyword evidence="8" id="KW-0902">Two-component regulatory system</keyword>
<feature type="transmembrane region" description="Helical" evidence="9">
    <location>
        <begin position="67"/>
        <end position="89"/>
    </location>
</feature>
<dbReference type="InterPro" id="IPR003594">
    <property type="entry name" value="HATPase_dom"/>
</dbReference>
<feature type="domain" description="Signal transduction histidine kinase subgroup 3 dimerisation and phosphoacceptor" evidence="11">
    <location>
        <begin position="172"/>
        <end position="237"/>
    </location>
</feature>
<dbReference type="Pfam" id="PF07730">
    <property type="entry name" value="HisKA_3"/>
    <property type="match status" value="1"/>
</dbReference>
<dbReference type="Gene3D" id="1.20.5.1930">
    <property type="match status" value="1"/>
</dbReference>
<dbReference type="InterPro" id="IPR011712">
    <property type="entry name" value="Sig_transdc_His_kin_sub3_dim/P"/>
</dbReference>
<comment type="caution">
    <text evidence="13">The sequence shown here is derived from an EMBL/GenBank/DDBJ whole genome shotgun (WGS) entry which is preliminary data.</text>
</comment>
<evidence type="ECO:0000256" key="7">
    <source>
        <dbReference type="ARBA" id="ARBA00022840"/>
    </source>
</evidence>
<dbReference type="EMBL" id="JBHLZU010000010">
    <property type="protein sequence ID" value="MFB9904982.1"/>
    <property type="molecule type" value="Genomic_DNA"/>
</dbReference>
<name>A0ABV5ZVR0_9PSEU</name>
<evidence type="ECO:0000256" key="6">
    <source>
        <dbReference type="ARBA" id="ARBA00022777"/>
    </source>
</evidence>
<organism evidence="13 14">
    <name type="scientific">Allokutzneria oryzae</name>
    <dbReference type="NCBI Taxonomy" id="1378989"/>
    <lineage>
        <taxon>Bacteria</taxon>
        <taxon>Bacillati</taxon>
        <taxon>Actinomycetota</taxon>
        <taxon>Actinomycetes</taxon>
        <taxon>Pseudonocardiales</taxon>
        <taxon>Pseudonocardiaceae</taxon>
        <taxon>Allokutzneria</taxon>
    </lineage>
</organism>
<keyword evidence="9" id="KW-0472">Membrane</keyword>
<keyword evidence="6 13" id="KW-0418">Kinase</keyword>